<dbReference type="RefSeq" id="WP_179487545.1">
    <property type="nucleotide sequence ID" value="NZ_JACCBV010000001.1"/>
</dbReference>
<dbReference type="PANTHER" id="PTHR12526">
    <property type="entry name" value="GLYCOSYLTRANSFERASE"/>
    <property type="match status" value="1"/>
</dbReference>
<dbReference type="InterPro" id="IPR028098">
    <property type="entry name" value="Glyco_trans_4-like_N"/>
</dbReference>
<feature type="domain" description="Glycosyltransferase subfamily 4-like N-terminal" evidence="4">
    <location>
        <begin position="89"/>
        <end position="191"/>
    </location>
</feature>
<keyword evidence="6" id="KW-1185">Reference proteome</keyword>
<dbReference type="CDD" id="cd03801">
    <property type="entry name" value="GT4_PimA-like"/>
    <property type="match status" value="1"/>
</dbReference>
<dbReference type="AlphaFoldDB" id="A0A7Y9GLJ6"/>
<proteinExistence type="predicted"/>
<evidence type="ECO:0000313" key="5">
    <source>
        <dbReference type="EMBL" id="NYE18709.1"/>
    </source>
</evidence>
<reference evidence="5 6" key="1">
    <citation type="submission" date="2020-07" db="EMBL/GenBank/DDBJ databases">
        <title>Sequencing the genomes of 1000 actinobacteria strains.</title>
        <authorList>
            <person name="Klenk H.-P."/>
        </authorList>
    </citation>
    <scope>NUCLEOTIDE SEQUENCE [LARGE SCALE GENOMIC DNA]</scope>
    <source>
        <strain evidence="5 6">DSM 24662</strain>
    </source>
</reference>
<dbReference type="Pfam" id="PF13439">
    <property type="entry name" value="Glyco_transf_4"/>
    <property type="match status" value="1"/>
</dbReference>
<keyword evidence="1" id="KW-0328">Glycosyltransferase</keyword>
<dbReference type="EMBL" id="JACCBV010000001">
    <property type="protein sequence ID" value="NYE18709.1"/>
    <property type="molecule type" value="Genomic_DNA"/>
</dbReference>
<dbReference type="SUPFAM" id="SSF53756">
    <property type="entry name" value="UDP-Glycosyltransferase/glycogen phosphorylase"/>
    <property type="match status" value="1"/>
</dbReference>
<dbReference type="GO" id="GO:0016757">
    <property type="term" value="F:glycosyltransferase activity"/>
    <property type="evidence" value="ECO:0007669"/>
    <property type="project" value="UniProtKB-KW"/>
</dbReference>
<keyword evidence="2 5" id="KW-0808">Transferase</keyword>
<dbReference type="Pfam" id="PF00534">
    <property type="entry name" value="Glycos_transf_1"/>
    <property type="match status" value="1"/>
</dbReference>
<organism evidence="5 6">
    <name type="scientific">Microbacterium immunditiarum</name>
    <dbReference type="NCBI Taxonomy" id="337480"/>
    <lineage>
        <taxon>Bacteria</taxon>
        <taxon>Bacillati</taxon>
        <taxon>Actinomycetota</taxon>
        <taxon>Actinomycetes</taxon>
        <taxon>Micrococcales</taxon>
        <taxon>Microbacteriaceae</taxon>
        <taxon>Microbacterium</taxon>
    </lineage>
</organism>
<dbReference type="Proteomes" id="UP000576969">
    <property type="component" value="Unassembled WGS sequence"/>
</dbReference>
<gene>
    <name evidence="5" type="ORF">BJ991_000737</name>
</gene>
<feature type="domain" description="Glycosyl transferase family 1" evidence="3">
    <location>
        <begin position="202"/>
        <end position="364"/>
    </location>
</feature>
<dbReference type="Gene3D" id="3.40.50.2000">
    <property type="entry name" value="Glycogen Phosphorylase B"/>
    <property type="match status" value="2"/>
</dbReference>
<evidence type="ECO:0000313" key="6">
    <source>
        <dbReference type="Proteomes" id="UP000576969"/>
    </source>
</evidence>
<accession>A0A7Y9GLJ6</accession>
<evidence type="ECO:0000256" key="1">
    <source>
        <dbReference type="ARBA" id="ARBA00022676"/>
    </source>
</evidence>
<dbReference type="PANTHER" id="PTHR12526:SF510">
    <property type="entry name" value="D-INOSITOL 3-PHOSPHATE GLYCOSYLTRANSFERASE"/>
    <property type="match status" value="1"/>
</dbReference>
<sequence length="388" mass="41444">MTPSIIHAITPGDHFSPRTGSAIPTVVDGLASAAASDASSPWRHAVLVDASTYRPRYPSAELIEYAGAAPPGFVARAADAAAGRLGLPRRGAARAWSPLAAALADRPASVVIGHNALVLPRLLRGSPHRVVLYAHNDLLRTVTRREADRTLGDVAAIVCVSADLAAHTAEQLPASLASRVHVVDNGVDTARFFPAPHGDDEPGRPLRVMFAGRVFADKGPDVLVRAAALLPAGRFEFTIVGSIGFDRSAPQSSYERSLRALAEESGRRIRFEPFVDRDALPGLLREADAFVVPSRWREPSGLTLGEAMATGLPVIASRVGGIPEVVGHAGILVEPDDPEALAAELRRLDDDPAHRAELGRAARARAEERDWSRSWRMLRAVLDPLLQD</sequence>
<evidence type="ECO:0000259" key="3">
    <source>
        <dbReference type="Pfam" id="PF00534"/>
    </source>
</evidence>
<evidence type="ECO:0000256" key="2">
    <source>
        <dbReference type="ARBA" id="ARBA00022679"/>
    </source>
</evidence>
<comment type="caution">
    <text evidence="5">The sequence shown here is derived from an EMBL/GenBank/DDBJ whole genome shotgun (WGS) entry which is preliminary data.</text>
</comment>
<name>A0A7Y9GLJ6_9MICO</name>
<dbReference type="InterPro" id="IPR001296">
    <property type="entry name" value="Glyco_trans_1"/>
</dbReference>
<protein>
    <submittedName>
        <fullName evidence="5">Glycosyltransferase involved in cell wall biosynthesis</fullName>
    </submittedName>
</protein>
<evidence type="ECO:0000259" key="4">
    <source>
        <dbReference type="Pfam" id="PF13439"/>
    </source>
</evidence>